<proteinExistence type="predicted"/>
<accession>A0A1B0ACB3</accession>
<dbReference type="EnsemblMetazoa" id="GPAI040975-RA">
    <property type="protein sequence ID" value="GPAI040975-PA"/>
    <property type="gene ID" value="GPAI040975"/>
</dbReference>
<protein>
    <submittedName>
        <fullName evidence="1">Uncharacterized protein</fullName>
    </submittedName>
</protein>
<keyword evidence="2" id="KW-1185">Reference proteome</keyword>
<reference evidence="2" key="1">
    <citation type="submission" date="2014-03" db="EMBL/GenBank/DDBJ databases">
        <authorList>
            <person name="Aksoy S."/>
            <person name="Warren W."/>
            <person name="Wilson R.K."/>
        </authorList>
    </citation>
    <scope>NUCLEOTIDE SEQUENCE [LARGE SCALE GENOMIC DNA]</scope>
    <source>
        <strain evidence="2">IAEA</strain>
    </source>
</reference>
<organism evidence="1 2">
    <name type="scientific">Glossina pallidipes</name>
    <name type="common">Tsetse fly</name>
    <dbReference type="NCBI Taxonomy" id="7398"/>
    <lineage>
        <taxon>Eukaryota</taxon>
        <taxon>Metazoa</taxon>
        <taxon>Ecdysozoa</taxon>
        <taxon>Arthropoda</taxon>
        <taxon>Hexapoda</taxon>
        <taxon>Insecta</taxon>
        <taxon>Pterygota</taxon>
        <taxon>Neoptera</taxon>
        <taxon>Endopterygota</taxon>
        <taxon>Diptera</taxon>
        <taxon>Brachycera</taxon>
        <taxon>Muscomorpha</taxon>
        <taxon>Hippoboscoidea</taxon>
        <taxon>Glossinidae</taxon>
        <taxon>Glossina</taxon>
    </lineage>
</organism>
<dbReference type="VEuPathDB" id="VectorBase:GPAI040975"/>
<evidence type="ECO:0000313" key="1">
    <source>
        <dbReference type="EnsemblMetazoa" id="GPAI040975-PA"/>
    </source>
</evidence>
<name>A0A1B0ACB3_GLOPL</name>
<dbReference type="AlphaFoldDB" id="A0A1B0ACB3"/>
<reference evidence="1" key="2">
    <citation type="submission" date="2020-05" db="UniProtKB">
        <authorList>
            <consortium name="EnsemblMetazoa"/>
        </authorList>
    </citation>
    <scope>IDENTIFICATION</scope>
    <source>
        <strain evidence="1">IAEA</strain>
    </source>
</reference>
<dbReference type="Proteomes" id="UP000092445">
    <property type="component" value="Unassembled WGS sequence"/>
</dbReference>
<evidence type="ECO:0000313" key="2">
    <source>
        <dbReference type="Proteomes" id="UP000092445"/>
    </source>
</evidence>
<sequence length="112" mass="12727">MENNPKEFECKQTDVGHSALNIPVMIRKNRLLSLNPKLNFRNQPEGLTTPKTMSNNLRSPNEFCETLNKNLIQTEITTPELGEFVKNAVETSTPCNRKYLGLRPSPRPSSKK</sequence>